<reference evidence="1" key="1">
    <citation type="journal article" date="2023" name="Mol. Phylogenet. Evol.">
        <title>Genome-scale phylogeny and comparative genomics of the fungal order Sordariales.</title>
        <authorList>
            <person name="Hensen N."/>
            <person name="Bonometti L."/>
            <person name="Westerberg I."/>
            <person name="Brannstrom I.O."/>
            <person name="Guillou S."/>
            <person name="Cros-Aarteil S."/>
            <person name="Calhoun S."/>
            <person name="Haridas S."/>
            <person name="Kuo A."/>
            <person name="Mondo S."/>
            <person name="Pangilinan J."/>
            <person name="Riley R."/>
            <person name="LaButti K."/>
            <person name="Andreopoulos B."/>
            <person name="Lipzen A."/>
            <person name="Chen C."/>
            <person name="Yan M."/>
            <person name="Daum C."/>
            <person name="Ng V."/>
            <person name="Clum A."/>
            <person name="Steindorff A."/>
            <person name="Ohm R.A."/>
            <person name="Martin F."/>
            <person name="Silar P."/>
            <person name="Natvig D.O."/>
            <person name="Lalanne C."/>
            <person name="Gautier V."/>
            <person name="Ament-Velasquez S.L."/>
            <person name="Kruys A."/>
            <person name="Hutchinson M.I."/>
            <person name="Powell A.J."/>
            <person name="Barry K."/>
            <person name="Miller A.N."/>
            <person name="Grigoriev I.V."/>
            <person name="Debuchy R."/>
            <person name="Gladieux P."/>
            <person name="Hiltunen Thoren M."/>
            <person name="Johannesson H."/>
        </authorList>
    </citation>
    <scope>NUCLEOTIDE SEQUENCE</scope>
    <source>
        <strain evidence="1">CBS 626.80</strain>
    </source>
</reference>
<protein>
    <submittedName>
        <fullName evidence="1">Uncharacterized protein</fullName>
    </submittedName>
</protein>
<dbReference type="Gene3D" id="3.40.50.1000">
    <property type="entry name" value="HAD superfamily/HAD-like"/>
    <property type="match status" value="1"/>
</dbReference>
<sequence length="364" mass="41187">MMHGILQAAKAANISRAPKYNLLVCFDAFETLYAPKEPVHKTYGQFARDNGLQHASDHVVAVYLHDRITKAAKEYPNYGKHIQGMNPEAWWMKVIKNIFVDVEPSLRDAAHKAQLDDLGRRLFHHFSTRDAYKTASNMPKLLQSLKHHSKSNSSTMDKPSSIGHVVLGVISNSDDRVGGILSSLGLDVSPLRFQRESKQDTHFESARPVDGKSYDVDFTVMSYDVEESKPHKLMWQAGEMLARRAVVHELGRFDESVPWLKLYVGDDIKKDIESAWGCGWNAVLLKEFITENPRDERLESLDEEEMLAKPVTEVLAGHSPRMFTVNRLETLVDWIVKRGLEVSAGSDGSANHSEERFKLVKSME</sequence>
<comment type="caution">
    <text evidence="1">The sequence shown here is derived from an EMBL/GenBank/DDBJ whole genome shotgun (WGS) entry which is preliminary data.</text>
</comment>
<dbReference type="GO" id="GO:0005634">
    <property type="term" value="C:nucleus"/>
    <property type="evidence" value="ECO:0007669"/>
    <property type="project" value="TreeGrafter"/>
</dbReference>
<dbReference type="InterPro" id="IPR023214">
    <property type="entry name" value="HAD_sf"/>
</dbReference>
<dbReference type="InterPro" id="IPR036412">
    <property type="entry name" value="HAD-like_sf"/>
</dbReference>
<dbReference type="PANTHER" id="PTHR46191:SF2">
    <property type="entry name" value="HALOACID DEHALOGENASE-LIKE HYDROLASE DOMAIN-CONTAINING PROTEIN 3"/>
    <property type="match status" value="1"/>
</dbReference>
<dbReference type="EMBL" id="MU859085">
    <property type="protein sequence ID" value="KAK3954757.1"/>
    <property type="molecule type" value="Genomic_DNA"/>
</dbReference>
<dbReference type="AlphaFoldDB" id="A0AAN6NZ52"/>
<dbReference type="InterPro" id="IPR044924">
    <property type="entry name" value="HAD-SF_hydro_IA_REG-2-like_cap"/>
</dbReference>
<proteinExistence type="predicted"/>
<evidence type="ECO:0000313" key="2">
    <source>
        <dbReference type="Proteomes" id="UP001303222"/>
    </source>
</evidence>
<evidence type="ECO:0000313" key="1">
    <source>
        <dbReference type="EMBL" id="KAK3954757.1"/>
    </source>
</evidence>
<dbReference type="InterPro" id="IPR051828">
    <property type="entry name" value="HAD-like_hydrolase_domain"/>
</dbReference>
<dbReference type="Proteomes" id="UP001303222">
    <property type="component" value="Unassembled WGS sequence"/>
</dbReference>
<keyword evidence="2" id="KW-1185">Reference proteome</keyword>
<gene>
    <name evidence="1" type="ORF">QBC32DRAFT_231605</name>
</gene>
<name>A0AAN6NZ52_9PEZI</name>
<dbReference type="SUPFAM" id="SSF56784">
    <property type="entry name" value="HAD-like"/>
    <property type="match status" value="1"/>
</dbReference>
<dbReference type="PANTHER" id="PTHR46191">
    <property type="match status" value="1"/>
</dbReference>
<reference evidence="1" key="2">
    <citation type="submission" date="2023-06" db="EMBL/GenBank/DDBJ databases">
        <authorList>
            <consortium name="Lawrence Berkeley National Laboratory"/>
            <person name="Mondo S.J."/>
            <person name="Hensen N."/>
            <person name="Bonometti L."/>
            <person name="Westerberg I."/>
            <person name="Brannstrom I.O."/>
            <person name="Guillou S."/>
            <person name="Cros-Aarteil S."/>
            <person name="Calhoun S."/>
            <person name="Haridas S."/>
            <person name="Kuo A."/>
            <person name="Pangilinan J."/>
            <person name="Riley R."/>
            <person name="Labutti K."/>
            <person name="Andreopoulos B."/>
            <person name="Lipzen A."/>
            <person name="Chen C."/>
            <person name="Yanf M."/>
            <person name="Daum C."/>
            <person name="Ng V."/>
            <person name="Clum A."/>
            <person name="Steindorff A."/>
            <person name="Ohm R."/>
            <person name="Martin F."/>
            <person name="Silar P."/>
            <person name="Natvig D."/>
            <person name="Lalanne C."/>
            <person name="Gautier V."/>
            <person name="Ament-Velasquez S.L."/>
            <person name="Kruys A."/>
            <person name="Hutchinson M.I."/>
            <person name="Powell A.J."/>
            <person name="Barry K."/>
            <person name="Miller A.N."/>
            <person name="Grigoriev I.V."/>
            <person name="Debuchy R."/>
            <person name="Gladieux P."/>
            <person name="Thoren M.H."/>
            <person name="Johannesson H."/>
        </authorList>
    </citation>
    <scope>NUCLEOTIDE SEQUENCE</scope>
    <source>
        <strain evidence="1">CBS 626.80</strain>
    </source>
</reference>
<dbReference type="Gene3D" id="1.10.150.720">
    <property type="entry name" value="Haloacid dehalogenase-like hydrolase"/>
    <property type="match status" value="1"/>
</dbReference>
<organism evidence="1 2">
    <name type="scientific">Pseudoneurospora amorphoporcata</name>
    <dbReference type="NCBI Taxonomy" id="241081"/>
    <lineage>
        <taxon>Eukaryota</taxon>
        <taxon>Fungi</taxon>
        <taxon>Dikarya</taxon>
        <taxon>Ascomycota</taxon>
        <taxon>Pezizomycotina</taxon>
        <taxon>Sordariomycetes</taxon>
        <taxon>Sordariomycetidae</taxon>
        <taxon>Sordariales</taxon>
        <taxon>Sordariaceae</taxon>
        <taxon>Pseudoneurospora</taxon>
    </lineage>
</organism>
<accession>A0AAN6NZ52</accession>